<feature type="transmembrane region" description="Helical" evidence="6">
    <location>
        <begin position="94"/>
        <end position="121"/>
    </location>
</feature>
<evidence type="ECO:0000313" key="8">
    <source>
        <dbReference type="EMBL" id="OAN51505.1"/>
    </source>
</evidence>
<dbReference type="InterPro" id="IPR036259">
    <property type="entry name" value="MFS_trans_sf"/>
</dbReference>
<dbReference type="Gene3D" id="1.20.1250.20">
    <property type="entry name" value="MFS general substrate transporter like domains"/>
    <property type="match status" value="1"/>
</dbReference>
<dbReference type="Pfam" id="PF07690">
    <property type="entry name" value="MFS_1"/>
    <property type="match status" value="1"/>
</dbReference>
<evidence type="ECO:0000256" key="1">
    <source>
        <dbReference type="ARBA" id="ARBA00006432"/>
    </source>
</evidence>
<dbReference type="InterPro" id="IPR000873">
    <property type="entry name" value="AMP-dep_synth/lig_dom"/>
</dbReference>
<dbReference type="Pfam" id="PF00501">
    <property type="entry name" value="AMP-binding"/>
    <property type="match status" value="1"/>
</dbReference>
<evidence type="ECO:0000256" key="2">
    <source>
        <dbReference type="ARBA" id="ARBA00022598"/>
    </source>
</evidence>
<evidence type="ECO:0000256" key="6">
    <source>
        <dbReference type="SAM" id="Phobius"/>
    </source>
</evidence>
<dbReference type="Pfam" id="PF01553">
    <property type="entry name" value="Acyltransferase"/>
    <property type="match status" value="1"/>
</dbReference>
<dbReference type="GO" id="GO:0022857">
    <property type="term" value="F:transmembrane transporter activity"/>
    <property type="evidence" value="ECO:0007669"/>
    <property type="project" value="InterPro"/>
</dbReference>
<feature type="domain" description="Phospholipid/glycerol acyltransferase" evidence="7">
    <location>
        <begin position="457"/>
        <end position="567"/>
    </location>
</feature>
<dbReference type="RefSeq" id="WP_068499369.1">
    <property type="nucleotide sequence ID" value="NZ_LWQU01000130.1"/>
</dbReference>
<dbReference type="CDD" id="cd06173">
    <property type="entry name" value="MFS_MefA_like"/>
    <property type="match status" value="1"/>
</dbReference>
<feature type="transmembrane region" description="Helical" evidence="6">
    <location>
        <begin position="264"/>
        <end position="284"/>
    </location>
</feature>
<evidence type="ECO:0000313" key="9">
    <source>
        <dbReference type="Proteomes" id="UP000078543"/>
    </source>
</evidence>
<dbReference type="Gene3D" id="3.40.50.12780">
    <property type="entry name" value="N-terminal domain of ligase-like"/>
    <property type="match status" value="1"/>
</dbReference>
<dbReference type="PROSITE" id="PS00455">
    <property type="entry name" value="AMP_BINDING"/>
    <property type="match status" value="1"/>
</dbReference>
<keyword evidence="9" id="KW-1185">Reference proteome</keyword>
<keyword evidence="2" id="KW-0436">Ligase</keyword>
<dbReference type="Proteomes" id="UP000078543">
    <property type="component" value="Unassembled WGS sequence"/>
</dbReference>
<dbReference type="PANTHER" id="PTHR43201">
    <property type="entry name" value="ACYL-COA SYNTHETASE"/>
    <property type="match status" value="1"/>
</dbReference>
<dbReference type="CDD" id="cd07989">
    <property type="entry name" value="LPLAT_AGPAT-like"/>
    <property type="match status" value="1"/>
</dbReference>
<feature type="transmembrane region" description="Helical" evidence="6">
    <location>
        <begin position="413"/>
        <end position="436"/>
    </location>
</feature>
<dbReference type="GO" id="GO:0016746">
    <property type="term" value="F:acyltransferase activity"/>
    <property type="evidence" value="ECO:0007669"/>
    <property type="project" value="UniProtKB-KW"/>
</dbReference>
<comment type="similarity">
    <text evidence="1">Belongs to the ATP-dependent AMP-binding enzyme family.</text>
</comment>
<feature type="transmembrane region" description="Helical" evidence="6">
    <location>
        <begin position="296"/>
        <end position="318"/>
    </location>
</feature>
<evidence type="ECO:0000256" key="3">
    <source>
        <dbReference type="ARBA" id="ARBA00022692"/>
    </source>
</evidence>
<evidence type="ECO:0000259" key="7">
    <source>
        <dbReference type="SMART" id="SM00563"/>
    </source>
</evidence>
<protein>
    <submittedName>
        <fullName evidence="8">2-acyl-glycerophospho-ethanolamine acyltransferase</fullName>
    </submittedName>
</protein>
<feature type="transmembrane region" description="Helical" evidence="6">
    <location>
        <begin position="381"/>
        <end position="401"/>
    </location>
</feature>
<keyword evidence="8" id="KW-0012">Acyltransferase</keyword>
<proteinExistence type="inferred from homology"/>
<dbReference type="EMBL" id="LWQU01000130">
    <property type="protein sequence ID" value="OAN51505.1"/>
    <property type="molecule type" value="Genomic_DNA"/>
</dbReference>
<dbReference type="GO" id="GO:0006631">
    <property type="term" value="P:fatty acid metabolic process"/>
    <property type="evidence" value="ECO:0007669"/>
    <property type="project" value="TreeGrafter"/>
</dbReference>
<accession>A0A178MT42</accession>
<dbReference type="GO" id="GO:0031956">
    <property type="term" value="F:medium-chain fatty acid-CoA ligase activity"/>
    <property type="evidence" value="ECO:0007669"/>
    <property type="project" value="TreeGrafter"/>
</dbReference>
<dbReference type="Gene3D" id="3.30.300.30">
    <property type="match status" value="1"/>
</dbReference>
<keyword evidence="4 6" id="KW-1133">Transmembrane helix</keyword>
<dbReference type="InterPro" id="IPR002123">
    <property type="entry name" value="Plipid/glycerol_acylTrfase"/>
</dbReference>
<dbReference type="InterPro" id="IPR011701">
    <property type="entry name" value="MFS"/>
</dbReference>
<evidence type="ECO:0000256" key="4">
    <source>
        <dbReference type="ARBA" id="ARBA00022989"/>
    </source>
</evidence>
<feature type="transmembrane region" description="Helical" evidence="6">
    <location>
        <begin position="338"/>
        <end position="360"/>
    </location>
</feature>
<organism evidence="8 9">
    <name type="scientific">Magnetospirillum moscoviense</name>
    <dbReference type="NCBI Taxonomy" id="1437059"/>
    <lineage>
        <taxon>Bacteria</taxon>
        <taxon>Pseudomonadati</taxon>
        <taxon>Pseudomonadota</taxon>
        <taxon>Alphaproteobacteria</taxon>
        <taxon>Rhodospirillales</taxon>
        <taxon>Rhodospirillaceae</taxon>
        <taxon>Magnetospirillum</taxon>
    </lineage>
</organism>
<sequence>MADKTFHLLARRRFLPLFVSQFFGAANDNFFKNALVILVVYQLGARAGMEPQVLATVAAGLFISPYFLFSATAGQMADRFEKSMLMKGWKAAEIAISALGAWALVAENVPGMLVALFLLGLQSTFTSPIKYAVLPEYLKEDELIGGNALIEGGTFLAILLGTIAGGTLVLVENGLSIVAWSMVALATLGFAASLALPQAHGANPQVKVGLNLVRETATLYGLVRKQRDLFLSVMGISWFWLVGATYLSQFPAFAKDVLVADEHVVTLMLTMFSIGIGVGSVLCGRMLNGEVSARHVPFAALGMTLFALDLWFAAGPAAGGPGLAGLSEFLARPECWRVLADLLAFSVCGGIYIVPLYAILQAHSDEAVRSRVVAANNLVNAAFIVAAALASAGMLAAGFTATDIFLTLGLANLGVAIYICGLLPDTVLKGLFAWLFRRMYRVEVRGLENLPKAGLPAVIVVNHTSFLDPALLAAFFPQKPVFAINTLTAKQWWVKPFLRVVEAFPVDPTNPMSTKSLIRVVQEGKSLVIFPEGRLTVTGALMKIYEGPGMIADRAGAPVVPIRIDGAEFTPFSRLKGKLRLRWFPTITITVLPPRRFDVPDEIKGRVRRRRIGIALYDVMSAMMFETAHRDRTLFGALLDTARIHGGQALAVDDVNRKPLTYDRLVASSLALGRVLSGDTRPGEAVGLLLPNAAATAAAFFALQATARVPAMLNFSTGAGNVLAACQAARIATIVTSRRFIDQARLSAMIEALEAKVRVLYLEDIGGRIGAVDKIRALLARPFAATLHRRTGAKPDDPAVILFTSGSEGTPKGVVLSHANILSNCAQLAARVAFSPTDIVFNALPVFHSFGLTGGLLLPVLAGIKVFLYPSPLHYRIVPELVYDTNATILFGTDTFLSGYARVANPYDFYSVRYVFAGAEKVKDETRRVWMDKFGLRILEGYGATETAPVLAVNTPMHFQAGSVGRLLPGISHRLESMPGIDEGGRLWVKGPNVMLGYYRVEKPGELEPPPEGWYDTGDIVTIDDLGFVRIVGRAKRFAKIAGEMVSLGKVEAELAARWPEGQHAVVALADDRKGEQLVMLTDRADATRDAVLSHFRAQGLAELLMPKVVLKVDRIPLLGTGKTDYVGAKALAEALVRPGGAG</sequence>
<keyword evidence="5 6" id="KW-0472">Membrane</keyword>
<dbReference type="InterPro" id="IPR020845">
    <property type="entry name" value="AMP-binding_CS"/>
</dbReference>
<feature type="transmembrane region" description="Helical" evidence="6">
    <location>
        <begin position="148"/>
        <end position="171"/>
    </location>
</feature>
<reference evidence="8 9" key="1">
    <citation type="submission" date="2016-04" db="EMBL/GenBank/DDBJ databases">
        <title>Draft genome sequence of freshwater magnetotactic bacteria Magnetospirillum marisnigri SP-1 and Magnetospirillum moscoviense BB-1.</title>
        <authorList>
            <person name="Koziaeva V."/>
            <person name="Dziuba M.V."/>
            <person name="Ivanov T.M."/>
            <person name="Kuznetsov B."/>
            <person name="Grouzdev D.S."/>
        </authorList>
    </citation>
    <scope>NUCLEOTIDE SEQUENCE [LARGE SCALE GENOMIC DNA]</scope>
    <source>
        <strain evidence="8 9">BB-1</strain>
    </source>
</reference>
<keyword evidence="8" id="KW-0808">Transferase</keyword>
<dbReference type="AlphaFoldDB" id="A0A178MT42"/>
<name>A0A178MT42_9PROT</name>
<dbReference type="OrthoDB" id="9803968at2"/>
<feature type="transmembrane region" description="Helical" evidence="6">
    <location>
        <begin position="53"/>
        <end position="74"/>
    </location>
</feature>
<dbReference type="NCBIfam" id="NF005291">
    <property type="entry name" value="PRK06814.1"/>
    <property type="match status" value="1"/>
</dbReference>
<comment type="caution">
    <text evidence="8">The sequence shown here is derived from an EMBL/GenBank/DDBJ whole genome shotgun (WGS) entry which is preliminary data.</text>
</comment>
<dbReference type="SUPFAM" id="SSF69593">
    <property type="entry name" value="Glycerol-3-phosphate (1)-acyltransferase"/>
    <property type="match status" value="1"/>
</dbReference>
<dbReference type="InterPro" id="IPR042099">
    <property type="entry name" value="ANL_N_sf"/>
</dbReference>
<feature type="transmembrane region" description="Helical" evidence="6">
    <location>
        <begin position="177"/>
        <end position="197"/>
    </location>
</feature>
<evidence type="ECO:0000256" key="5">
    <source>
        <dbReference type="ARBA" id="ARBA00023136"/>
    </source>
</evidence>
<dbReference type="SMART" id="SM00563">
    <property type="entry name" value="PlsC"/>
    <property type="match status" value="1"/>
</dbReference>
<dbReference type="SUPFAM" id="SSF103473">
    <property type="entry name" value="MFS general substrate transporter"/>
    <property type="match status" value="1"/>
</dbReference>
<gene>
    <name evidence="8" type="ORF">A6A05_01190</name>
</gene>
<dbReference type="STRING" id="1437059.A6A05_01190"/>
<dbReference type="InterPro" id="IPR045851">
    <property type="entry name" value="AMP-bd_C_sf"/>
</dbReference>
<keyword evidence="3 6" id="KW-0812">Transmembrane</keyword>
<dbReference type="PANTHER" id="PTHR43201:SF5">
    <property type="entry name" value="MEDIUM-CHAIN ACYL-COA LIGASE ACSF2, MITOCHONDRIAL"/>
    <property type="match status" value="1"/>
</dbReference>
<feature type="transmembrane region" description="Helical" evidence="6">
    <location>
        <begin position="229"/>
        <end position="252"/>
    </location>
</feature>
<dbReference type="SUPFAM" id="SSF56801">
    <property type="entry name" value="Acetyl-CoA synthetase-like"/>
    <property type="match status" value="1"/>
</dbReference>